<sequence length="374" mass="39584">MSALADVSNVNLAQPAKAGKEASAEAADAAHERASAPAAAAPAPVADGDGVGASAAGRRAGRPSDVAGMRERKAVVRLEVAIPEASPLVIVPGRGWKLGEIENVAVRIGKLPSKSDVLKRLHSLVYGRPGAAAVLKRNLREFSGFDSDERVERMRAAAARCAAAQLREVLALCDLEVSGAKEALVERLGAWLREPVASGRRSLVAKAAEERRRAGKRKRAVERAVSRAEREKKAARTAGAQPPSIRATAAATAEPSGFDAYAEAKMARLIENNPSLPQAELLAHLRGKWNALDDDKRRPYEDEATAKAAEQAALRKCAQTAKAAHKAAKGGAAMSRKAQAQAMAAVQFEDLDDDDEEPQSKEEEECDSDAQSDD</sequence>
<accession>A0A8J5X4K3</accession>
<dbReference type="Proteomes" id="UP000751190">
    <property type="component" value="Unassembled WGS sequence"/>
</dbReference>
<dbReference type="InterPro" id="IPR009071">
    <property type="entry name" value="HMG_box_dom"/>
</dbReference>
<dbReference type="InterPro" id="IPR036910">
    <property type="entry name" value="HMG_box_dom_sf"/>
</dbReference>
<evidence type="ECO:0000313" key="4">
    <source>
        <dbReference type="EMBL" id="KAG8458146.1"/>
    </source>
</evidence>
<feature type="compositionally biased region" description="Acidic residues" evidence="2">
    <location>
        <begin position="349"/>
        <end position="374"/>
    </location>
</feature>
<dbReference type="GO" id="GO:0003677">
    <property type="term" value="F:DNA binding"/>
    <property type="evidence" value="ECO:0007669"/>
    <property type="project" value="UniProtKB-UniRule"/>
</dbReference>
<proteinExistence type="predicted"/>
<reference evidence="4" key="1">
    <citation type="submission" date="2021-05" db="EMBL/GenBank/DDBJ databases">
        <title>The genome of the haptophyte Pavlova lutheri (Diacronema luteri, Pavlovales) - a model for lipid biosynthesis in eukaryotic algae.</title>
        <authorList>
            <person name="Hulatt C.J."/>
            <person name="Posewitz M.C."/>
        </authorList>
    </citation>
    <scope>NUCLEOTIDE SEQUENCE</scope>
    <source>
        <strain evidence="4">NIVA-4/92</strain>
    </source>
</reference>
<dbReference type="Gene3D" id="1.10.30.10">
    <property type="entry name" value="High mobility group box domain"/>
    <property type="match status" value="1"/>
</dbReference>
<keyword evidence="1" id="KW-0539">Nucleus</keyword>
<comment type="caution">
    <text evidence="4">The sequence shown here is derived from an EMBL/GenBank/DDBJ whole genome shotgun (WGS) entry which is preliminary data.</text>
</comment>
<dbReference type="GO" id="GO:0006325">
    <property type="term" value="P:chromatin organization"/>
    <property type="evidence" value="ECO:0007669"/>
    <property type="project" value="InterPro"/>
</dbReference>
<evidence type="ECO:0000313" key="5">
    <source>
        <dbReference type="Proteomes" id="UP000751190"/>
    </source>
</evidence>
<dbReference type="CDD" id="cd00084">
    <property type="entry name" value="HMG-box_SF"/>
    <property type="match status" value="1"/>
</dbReference>
<dbReference type="PANTHER" id="PTHR13468">
    <property type="entry name" value="DEK PROTEIN"/>
    <property type="match status" value="1"/>
</dbReference>
<keyword evidence="5" id="KW-1185">Reference proteome</keyword>
<feature type="compositionally biased region" description="Basic and acidic residues" evidence="2">
    <location>
        <begin position="221"/>
        <end position="234"/>
    </location>
</feature>
<dbReference type="GO" id="GO:2000779">
    <property type="term" value="P:regulation of double-strand break repair"/>
    <property type="evidence" value="ECO:0007669"/>
    <property type="project" value="TreeGrafter"/>
</dbReference>
<gene>
    <name evidence="4" type="ORF">KFE25_011677</name>
</gene>
<name>A0A8J5X4K3_DIALT</name>
<protein>
    <recommendedName>
        <fullName evidence="3">HMG box domain-containing protein</fullName>
    </recommendedName>
</protein>
<dbReference type="SUPFAM" id="SSF47095">
    <property type="entry name" value="HMG-box"/>
    <property type="match status" value="1"/>
</dbReference>
<dbReference type="GO" id="GO:0005634">
    <property type="term" value="C:nucleus"/>
    <property type="evidence" value="ECO:0007669"/>
    <property type="project" value="UniProtKB-UniRule"/>
</dbReference>
<organism evidence="4 5">
    <name type="scientific">Diacronema lutheri</name>
    <name type="common">Unicellular marine alga</name>
    <name type="synonym">Monochrysis lutheri</name>
    <dbReference type="NCBI Taxonomy" id="2081491"/>
    <lineage>
        <taxon>Eukaryota</taxon>
        <taxon>Haptista</taxon>
        <taxon>Haptophyta</taxon>
        <taxon>Pavlovophyceae</taxon>
        <taxon>Pavlovales</taxon>
        <taxon>Pavlovaceae</taxon>
        <taxon>Diacronema</taxon>
    </lineage>
</organism>
<dbReference type="OrthoDB" id="10248551at2759"/>
<feature type="region of interest" description="Disordered" evidence="2">
    <location>
        <begin position="1"/>
        <end position="66"/>
    </location>
</feature>
<feature type="region of interest" description="Disordered" evidence="2">
    <location>
        <begin position="324"/>
        <end position="374"/>
    </location>
</feature>
<feature type="compositionally biased region" description="Low complexity" evidence="2">
    <location>
        <begin position="35"/>
        <end position="58"/>
    </location>
</feature>
<dbReference type="PANTHER" id="PTHR13468:SF1">
    <property type="entry name" value="PROTEIN DEK"/>
    <property type="match status" value="1"/>
</dbReference>
<dbReference type="AlphaFoldDB" id="A0A8J5X4K3"/>
<dbReference type="Pfam" id="PF00505">
    <property type="entry name" value="HMG_box"/>
    <property type="match status" value="1"/>
</dbReference>
<feature type="region of interest" description="Disordered" evidence="2">
    <location>
        <begin position="209"/>
        <end position="252"/>
    </location>
</feature>
<keyword evidence="1" id="KW-0238">DNA-binding</keyword>
<evidence type="ECO:0000256" key="2">
    <source>
        <dbReference type="SAM" id="MobiDB-lite"/>
    </source>
</evidence>
<feature type="DNA-binding region" description="HMG box" evidence="1">
    <location>
        <begin position="251"/>
        <end position="304"/>
    </location>
</feature>
<evidence type="ECO:0000256" key="1">
    <source>
        <dbReference type="PROSITE-ProRule" id="PRU00267"/>
    </source>
</evidence>
<dbReference type="InterPro" id="IPR044198">
    <property type="entry name" value="DEK"/>
</dbReference>
<dbReference type="GO" id="GO:0042393">
    <property type="term" value="F:histone binding"/>
    <property type="evidence" value="ECO:0007669"/>
    <property type="project" value="TreeGrafter"/>
</dbReference>
<dbReference type="OMA" id="VENHNIS"/>
<feature type="domain" description="HMG box" evidence="3">
    <location>
        <begin position="251"/>
        <end position="304"/>
    </location>
</feature>
<feature type="compositionally biased region" description="Basic and acidic residues" evidence="2">
    <location>
        <begin position="18"/>
        <end position="34"/>
    </location>
</feature>
<evidence type="ECO:0000259" key="3">
    <source>
        <dbReference type="PROSITE" id="PS50118"/>
    </source>
</evidence>
<dbReference type="PROSITE" id="PS50118">
    <property type="entry name" value="HMG_BOX_2"/>
    <property type="match status" value="1"/>
</dbReference>
<dbReference type="EMBL" id="JAGTXO010000056">
    <property type="protein sequence ID" value="KAG8458146.1"/>
    <property type="molecule type" value="Genomic_DNA"/>
</dbReference>